<evidence type="ECO:0000313" key="5">
    <source>
        <dbReference type="Proteomes" id="UP000002630"/>
    </source>
</evidence>
<dbReference type="InterPro" id="IPR014710">
    <property type="entry name" value="RmlC-like_jellyroll"/>
</dbReference>
<dbReference type="OMA" id="HTINESV"/>
<dbReference type="Proteomes" id="UP000002630">
    <property type="component" value="Linkage Group LG04"/>
</dbReference>
<evidence type="ECO:0000256" key="2">
    <source>
        <dbReference type="ARBA" id="ARBA00023027"/>
    </source>
</evidence>
<dbReference type="InterPro" id="IPR000595">
    <property type="entry name" value="cNMP-bd_dom"/>
</dbReference>
<dbReference type="Pfam" id="PF00389">
    <property type="entry name" value="2-Hacid_dh"/>
    <property type="match status" value="1"/>
</dbReference>
<proteinExistence type="inferred from homology"/>
<dbReference type="OrthoDB" id="298012at2759"/>
<sequence>MARGGGGGRLLKDSKIAIGVSDDVLDKVGERMQKMELKAGDVLVKEGQPMPGLFCIETGMLERVKSHSGTAAGEEFLLDTKEAGSVTGLLHVLKSGKADPAFATIKARGESTVWCLSRDDLETELRGRPDFAMGLLGKLAEQMRGQSKVVAHLKSKAGATGSGGERFEGVRVMCYDSSGWVRKNFQAKVDKHNEAASPSERILVDFTSDTLSSSSASAAVGYDVVCLFVNDVADGKVLQTLGMLGVGMVALRCAGFDRVDVDAAQALGLTVARVPAYSPYAVAEHAVALLMALNRQTSRASARTHDANFSLDGLCGFDVHGKTVAVIGCGRIGQCLSNILLGFGVKLLCVDAFGEVPDLVKRGATFVALEEVWPEADVVFLQVPLLPSTRHMINDDVLPKLKKGMTLINTSRGGLVDTETLIKGLRSGVIRQAGLDVYENEAPYFFKDCSDTPVQDPLLSELLSFNNVLLTGHQAFFTQEAIDGIVNTTFDNISDWRSGSKGKAHKNSIF</sequence>
<dbReference type="EMBL" id="FN648312">
    <property type="protein sequence ID" value="CBJ30257.1"/>
    <property type="molecule type" value="Genomic_DNA"/>
</dbReference>
<comment type="similarity">
    <text evidence="1">Belongs to the D-isomer specific 2-hydroxyacid dehydrogenase family.</text>
</comment>
<keyword evidence="5" id="KW-1185">Reference proteome</keyword>
<dbReference type="SUPFAM" id="SSF52283">
    <property type="entry name" value="Formate/glycerate dehydrogenase catalytic domain-like"/>
    <property type="match status" value="1"/>
</dbReference>
<protein>
    <submittedName>
        <fullName evidence="4">2-hydroxyacid dehydrogenase</fullName>
    </submittedName>
</protein>
<accession>D7FNY8</accession>
<dbReference type="Gene3D" id="3.40.50.720">
    <property type="entry name" value="NAD(P)-binding Rossmann-like Domain"/>
    <property type="match status" value="2"/>
</dbReference>
<dbReference type="eggNOG" id="KOG0068">
    <property type="taxonomic scope" value="Eukaryota"/>
</dbReference>
<evidence type="ECO:0000256" key="1">
    <source>
        <dbReference type="ARBA" id="ARBA00005854"/>
    </source>
</evidence>
<dbReference type="CDD" id="cd00038">
    <property type="entry name" value="CAP_ED"/>
    <property type="match status" value="1"/>
</dbReference>
<organism evidence="4 5">
    <name type="scientific">Ectocarpus siliculosus</name>
    <name type="common">Brown alga</name>
    <name type="synonym">Conferva siliculosa</name>
    <dbReference type="NCBI Taxonomy" id="2880"/>
    <lineage>
        <taxon>Eukaryota</taxon>
        <taxon>Sar</taxon>
        <taxon>Stramenopiles</taxon>
        <taxon>Ochrophyta</taxon>
        <taxon>PX clade</taxon>
        <taxon>Phaeophyceae</taxon>
        <taxon>Ectocarpales</taxon>
        <taxon>Ectocarpaceae</taxon>
        <taxon>Ectocarpus</taxon>
    </lineage>
</organism>
<dbReference type="InterPro" id="IPR006139">
    <property type="entry name" value="D-isomer_2_OHA_DH_cat_dom"/>
</dbReference>
<gene>
    <name evidence="4" type="ORF">Esi_0183_0045</name>
</gene>
<dbReference type="Gene3D" id="2.60.120.10">
    <property type="entry name" value="Jelly Rolls"/>
    <property type="match status" value="1"/>
</dbReference>
<dbReference type="InterPro" id="IPR018490">
    <property type="entry name" value="cNMP-bd_dom_sf"/>
</dbReference>
<dbReference type="Pfam" id="PF00027">
    <property type="entry name" value="cNMP_binding"/>
    <property type="match status" value="1"/>
</dbReference>
<name>D7FNY8_ECTSI</name>
<reference evidence="4 5" key="1">
    <citation type="journal article" date="2010" name="Nature">
        <title>The Ectocarpus genome and the independent evolution of multicellularity in brown algae.</title>
        <authorList>
            <person name="Cock J.M."/>
            <person name="Sterck L."/>
            <person name="Rouze P."/>
            <person name="Scornet D."/>
            <person name="Allen A.E."/>
            <person name="Amoutzias G."/>
            <person name="Anthouard V."/>
            <person name="Artiguenave F."/>
            <person name="Aury J.M."/>
            <person name="Badger J.H."/>
            <person name="Beszteri B."/>
            <person name="Billiau K."/>
            <person name="Bonnet E."/>
            <person name="Bothwell J.H."/>
            <person name="Bowler C."/>
            <person name="Boyen C."/>
            <person name="Brownlee C."/>
            <person name="Carrano C.J."/>
            <person name="Charrier B."/>
            <person name="Cho G.Y."/>
            <person name="Coelho S.M."/>
            <person name="Collen J."/>
            <person name="Corre E."/>
            <person name="Da Silva C."/>
            <person name="Delage L."/>
            <person name="Delaroque N."/>
            <person name="Dittami S.M."/>
            <person name="Doulbeau S."/>
            <person name="Elias M."/>
            <person name="Farnham G."/>
            <person name="Gachon C.M."/>
            <person name="Gschloessl B."/>
            <person name="Heesch S."/>
            <person name="Jabbari K."/>
            <person name="Jubin C."/>
            <person name="Kawai H."/>
            <person name="Kimura K."/>
            <person name="Kloareg B."/>
            <person name="Kupper F.C."/>
            <person name="Lang D."/>
            <person name="Le Bail A."/>
            <person name="Leblanc C."/>
            <person name="Lerouge P."/>
            <person name="Lohr M."/>
            <person name="Lopez P.J."/>
            <person name="Martens C."/>
            <person name="Maumus F."/>
            <person name="Michel G."/>
            <person name="Miranda-Saavedra D."/>
            <person name="Morales J."/>
            <person name="Moreau H."/>
            <person name="Motomura T."/>
            <person name="Nagasato C."/>
            <person name="Napoli C.A."/>
            <person name="Nelson D.R."/>
            <person name="Nyvall-Collen P."/>
            <person name="Peters A.F."/>
            <person name="Pommier C."/>
            <person name="Potin P."/>
            <person name="Poulain J."/>
            <person name="Quesneville H."/>
            <person name="Read B."/>
            <person name="Rensing S.A."/>
            <person name="Ritter A."/>
            <person name="Rousvoal S."/>
            <person name="Samanta M."/>
            <person name="Samson G."/>
            <person name="Schroeder D.C."/>
            <person name="Segurens B."/>
            <person name="Strittmatter M."/>
            <person name="Tonon T."/>
            <person name="Tregear J.W."/>
            <person name="Valentin K."/>
            <person name="von Dassow P."/>
            <person name="Yamagishi T."/>
            <person name="Van de Peer Y."/>
            <person name="Wincker P."/>
        </authorList>
    </citation>
    <scope>NUCLEOTIDE SEQUENCE [LARGE SCALE GENOMIC DNA]</scope>
    <source>
        <strain evidence="5">Ec32 / CCAP1310/4</strain>
    </source>
</reference>
<dbReference type="GO" id="GO:0016616">
    <property type="term" value="F:oxidoreductase activity, acting on the CH-OH group of donors, NAD or NADP as acceptor"/>
    <property type="evidence" value="ECO:0007669"/>
    <property type="project" value="InterPro"/>
</dbReference>
<dbReference type="CDD" id="cd12183">
    <property type="entry name" value="LDH_like_2"/>
    <property type="match status" value="1"/>
</dbReference>
<dbReference type="SMART" id="SM00100">
    <property type="entry name" value="cNMP"/>
    <property type="match status" value="1"/>
</dbReference>
<evidence type="ECO:0000259" key="3">
    <source>
        <dbReference type="PROSITE" id="PS50042"/>
    </source>
</evidence>
<keyword evidence="2" id="KW-0520">NAD</keyword>
<dbReference type="InterPro" id="IPR006140">
    <property type="entry name" value="D-isomer_DH_NAD-bd"/>
</dbReference>
<dbReference type="AlphaFoldDB" id="D7FNY8"/>
<dbReference type="Pfam" id="PF02826">
    <property type="entry name" value="2-Hacid_dh_C"/>
    <property type="match status" value="1"/>
</dbReference>
<dbReference type="PANTHER" id="PTHR43026">
    <property type="entry name" value="2-HYDROXYACID DEHYDROGENASE HOMOLOG 1-RELATED"/>
    <property type="match status" value="1"/>
</dbReference>
<dbReference type="PANTHER" id="PTHR43026:SF1">
    <property type="entry name" value="2-HYDROXYACID DEHYDROGENASE HOMOLOG 1-RELATED"/>
    <property type="match status" value="1"/>
</dbReference>
<dbReference type="SUPFAM" id="SSF51735">
    <property type="entry name" value="NAD(P)-binding Rossmann-fold domains"/>
    <property type="match status" value="1"/>
</dbReference>
<evidence type="ECO:0000313" key="4">
    <source>
        <dbReference type="EMBL" id="CBJ30257.1"/>
    </source>
</evidence>
<dbReference type="SUPFAM" id="SSF51206">
    <property type="entry name" value="cAMP-binding domain-like"/>
    <property type="match status" value="1"/>
</dbReference>
<dbReference type="EMBL" id="FN649729">
    <property type="protein sequence ID" value="CBJ30257.1"/>
    <property type="molecule type" value="Genomic_DNA"/>
</dbReference>
<dbReference type="GO" id="GO:0051287">
    <property type="term" value="F:NAD binding"/>
    <property type="evidence" value="ECO:0007669"/>
    <property type="project" value="InterPro"/>
</dbReference>
<dbReference type="InParanoid" id="D7FNY8"/>
<dbReference type="InterPro" id="IPR058205">
    <property type="entry name" value="D-LDH-like"/>
</dbReference>
<feature type="domain" description="Cyclic nucleotide-binding" evidence="3">
    <location>
        <begin position="16"/>
        <end position="142"/>
    </location>
</feature>
<dbReference type="PROSITE" id="PS50042">
    <property type="entry name" value="CNMP_BINDING_3"/>
    <property type="match status" value="1"/>
</dbReference>
<dbReference type="InterPro" id="IPR036291">
    <property type="entry name" value="NAD(P)-bd_dom_sf"/>
</dbReference>
<dbReference type="STRING" id="2880.D7FNY8"/>